<evidence type="ECO:0000313" key="1">
    <source>
        <dbReference type="EnsemblPlants" id="ONIVA05G03260.1"/>
    </source>
</evidence>
<dbReference type="Gramene" id="ONIVA05G03260.1">
    <property type="protein sequence ID" value="ONIVA05G03260.1"/>
    <property type="gene ID" value="ONIVA05G03260"/>
</dbReference>
<organism evidence="1">
    <name type="scientific">Oryza nivara</name>
    <name type="common">Indian wild rice</name>
    <name type="synonym">Oryza sativa f. spontanea</name>
    <dbReference type="NCBI Taxonomy" id="4536"/>
    <lineage>
        <taxon>Eukaryota</taxon>
        <taxon>Viridiplantae</taxon>
        <taxon>Streptophyta</taxon>
        <taxon>Embryophyta</taxon>
        <taxon>Tracheophyta</taxon>
        <taxon>Spermatophyta</taxon>
        <taxon>Magnoliopsida</taxon>
        <taxon>Liliopsida</taxon>
        <taxon>Poales</taxon>
        <taxon>Poaceae</taxon>
        <taxon>BOP clade</taxon>
        <taxon>Oryzoideae</taxon>
        <taxon>Oryzeae</taxon>
        <taxon>Oryzinae</taxon>
        <taxon>Oryza</taxon>
    </lineage>
</organism>
<dbReference type="Proteomes" id="UP000006591">
    <property type="component" value="Chromosome 5"/>
</dbReference>
<dbReference type="STRING" id="4536.A0A0E0H9E8"/>
<sequence>MGVRVTGPAGSPLVAAVLASLEEAAAGGGYELVGTAAAREQSTRPHLARNPFGKIAAFAEDGELALVDAVGGHVDGSRSHARVTS</sequence>
<keyword evidence="2" id="KW-1185">Reference proteome</keyword>
<dbReference type="AlphaFoldDB" id="A0A0E0H9E8"/>
<name>A0A0E0H9E8_ORYNI</name>
<dbReference type="HOGENOM" id="CLU_2675148_0_0_1"/>
<accession>A0A0E0H9E8</accession>
<evidence type="ECO:0000313" key="2">
    <source>
        <dbReference type="Proteomes" id="UP000006591"/>
    </source>
</evidence>
<proteinExistence type="predicted"/>
<protein>
    <submittedName>
        <fullName evidence="1">Uncharacterized protein</fullName>
    </submittedName>
</protein>
<dbReference type="EnsemblPlants" id="ONIVA05G03260.1">
    <property type="protein sequence ID" value="ONIVA05G03260.1"/>
    <property type="gene ID" value="ONIVA05G03260"/>
</dbReference>
<reference evidence="1" key="1">
    <citation type="submission" date="2015-04" db="UniProtKB">
        <authorList>
            <consortium name="EnsemblPlants"/>
        </authorList>
    </citation>
    <scope>IDENTIFICATION</scope>
    <source>
        <strain evidence="1">SL10</strain>
    </source>
</reference>
<dbReference type="Gene3D" id="3.40.30.10">
    <property type="entry name" value="Glutaredoxin"/>
    <property type="match status" value="1"/>
</dbReference>
<reference evidence="1" key="2">
    <citation type="submission" date="2018-04" db="EMBL/GenBank/DDBJ databases">
        <title>OnivRS2 (Oryza nivara Reference Sequence Version 2).</title>
        <authorList>
            <person name="Zhang J."/>
            <person name="Kudrna D."/>
            <person name="Lee S."/>
            <person name="Talag J."/>
            <person name="Rajasekar S."/>
            <person name="Welchert J."/>
            <person name="Hsing Y.-I."/>
            <person name="Wing R.A."/>
        </authorList>
    </citation>
    <scope>NUCLEOTIDE SEQUENCE [LARGE SCALE GENOMIC DNA]</scope>
    <source>
        <strain evidence="1">SL10</strain>
    </source>
</reference>